<gene>
    <name evidence="1" type="ORF">FBY58_1783</name>
</gene>
<dbReference type="Proteomes" id="UP000316887">
    <property type="component" value="Unassembled WGS sequence"/>
</dbReference>
<dbReference type="Pfam" id="PF09709">
    <property type="entry name" value="Cas_Csd1"/>
    <property type="match status" value="1"/>
</dbReference>
<evidence type="ECO:0000313" key="1">
    <source>
        <dbReference type="EMBL" id="TQL14999.1"/>
    </source>
</evidence>
<accession>A0A542VUK8</accession>
<reference evidence="1 2" key="1">
    <citation type="submission" date="2019-06" db="EMBL/GenBank/DDBJ databases">
        <title>Genome sequencing of Zymomonas mobilis strains for genetic engineering and biofuel applications.</title>
        <authorList>
            <person name="Teravest M."/>
        </authorList>
    </citation>
    <scope>NUCLEOTIDE SEQUENCE [LARGE SCALE GENOMIC DNA]</scope>
    <source>
        <strain evidence="1 2">AN0101</strain>
    </source>
</reference>
<name>A0A542VUK8_ZYMMB</name>
<comment type="caution">
    <text evidence="1">The sequence shown here is derived from an EMBL/GenBank/DDBJ whole genome shotgun (WGS) entry which is preliminary data.</text>
</comment>
<protein>
    <submittedName>
        <fullName evidence="1">CRISPR-associated protein Csd1 family</fullName>
    </submittedName>
</protein>
<evidence type="ECO:0000313" key="2">
    <source>
        <dbReference type="Proteomes" id="UP000316887"/>
    </source>
</evidence>
<dbReference type="RefSeq" id="WP_185738205.1">
    <property type="nucleotide sequence ID" value="NZ_VFOF01000003.1"/>
</dbReference>
<organism evidence="1 2">
    <name type="scientific">Zymomonas mobilis</name>
    <dbReference type="NCBI Taxonomy" id="542"/>
    <lineage>
        <taxon>Bacteria</taxon>
        <taxon>Pseudomonadati</taxon>
        <taxon>Pseudomonadota</taxon>
        <taxon>Alphaproteobacteria</taxon>
        <taxon>Sphingomonadales</taxon>
        <taxon>Zymomonadaceae</taxon>
        <taxon>Zymomonas</taxon>
    </lineage>
</organism>
<sequence>AALGSKVNATIKDKFYGSASAQPRKVFPVLDKGSANHLSKIGKEKPGFRIVLEKTVASIMEKMRPDADPFPTSLAAQDQALFGLGYYHQRSEFFKKANNTAISEE</sequence>
<feature type="non-terminal residue" evidence="1">
    <location>
        <position position="1"/>
    </location>
</feature>
<proteinExistence type="predicted"/>
<dbReference type="AlphaFoldDB" id="A0A542VUK8"/>
<dbReference type="InterPro" id="IPR010144">
    <property type="entry name" value="CRISPR-assoc_prot_Csd1-typ"/>
</dbReference>
<dbReference type="EMBL" id="VFOF01000003">
    <property type="protein sequence ID" value="TQL14999.1"/>
    <property type="molecule type" value="Genomic_DNA"/>
</dbReference>